<accession>A0A150J5U6</accession>
<dbReference type="InterPro" id="IPR011635">
    <property type="entry name" value="CARDB"/>
</dbReference>
<dbReference type="EMBL" id="LNGC01000020">
    <property type="protein sequence ID" value="KYC52586.1"/>
    <property type="molecule type" value="Genomic_DNA"/>
</dbReference>
<name>A0A150J5U6_9EURY</name>
<evidence type="ECO:0000256" key="1">
    <source>
        <dbReference type="SAM" id="MobiDB-lite"/>
    </source>
</evidence>
<dbReference type="InterPro" id="IPR036278">
    <property type="entry name" value="Sialidase_sf"/>
</dbReference>
<dbReference type="Pfam" id="PF07705">
    <property type="entry name" value="CARDB"/>
    <property type="match status" value="1"/>
</dbReference>
<sequence>MKIQKEVGLVSILIVLLIASSCIGNSQKETYPDTAVDAIAVWQYFVEDPIRGNDWDTYYSLWDEDNKKWWTPQGVPVWNISQQVGDDYDPNVEFGPAKKAIAVWSNQNTGDIYYSIWSTDSLSWTKEDVISQIEGLDMDPDIAYNWDGFAIAVWVHIDSENNRIIYYSTFDGITWSKGRPLIDNYKLSKAQLPEVTFVSEFYGKDAIVIWTDYQDFTPKIFYSRYDGSSWSTPAPIPNQEQTPIIDFYNYTFTRSGISEFGRVKAVWAIDDGNNWSVYYSLWDGNNWSIPTLIGNHRMPEIDCNGYDYSMVVYDNHRVRTDIYSSYEGDNFLPKAIGDTGDSDWRPAVSFLQNGVAIAVFWSESSNQDIYYSRWDGNWSKIQLIYPESNLKGSNWNPEISSDTLVPSMRTHWWKWFPGYPPGRPPDIPPPPPPPVPPDDPVPPPGPPPGTPGPVPADGPPRRPVPNPKPTPTPNPEGSPVPGTSPGATSIVCHWDDQGQECTGGCSTGFECTRTPAGTSPCACLSKDRYMEYCHWEAVTESCIGKCSPGYECTKTPKGTSECACLETGDRDIVVRSVELQEECISGELCKIIFRVANHGAVKIENLQYTVKISGKEYGPFQYNEIIESGESVYITMNSTFASSGAYNGKFMLDPDNLIDEIDEENNNIDFTINVSKKSEAPLIPPSNIPSEVAINLNTASKLITSSKDLLQEAKSINPGVTPCELIRNEALNYYNQAISYMETGDYTNANNLLIQSITAFESSIGCFEDFLK</sequence>
<gene>
    <name evidence="3" type="ORF">AMQ22_00734</name>
</gene>
<comment type="caution">
    <text evidence="3">The sequence shown here is derived from an EMBL/GenBank/DDBJ whole genome shotgun (WGS) entry which is preliminary data.</text>
</comment>
<evidence type="ECO:0000313" key="4">
    <source>
        <dbReference type="Proteomes" id="UP000075398"/>
    </source>
</evidence>
<dbReference type="Gene3D" id="2.60.40.10">
    <property type="entry name" value="Immunoglobulins"/>
    <property type="match status" value="1"/>
</dbReference>
<dbReference type="AlphaFoldDB" id="A0A150J5U6"/>
<protein>
    <recommendedName>
        <fullName evidence="2">CARDB domain-containing protein</fullName>
    </recommendedName>
</protein>
<dbReference type="SUPFAM" id="SSF50939">
    <property type="entry name" value="Sialidases"/>
    <property type="match status" value="1"/>
</dbReference>
<feature type="region of interest" description="Disordered" evidence="1">
    <location>
        <begin position="424"/>
        <end position="491"/>
    </location>
</feature>
<dbReference type="PROSITE" id="PS51257">
    <property type="entry name" value="PROKAR_LIPOPROTEIN"/>
    <property type="match status" value="1"/>
</dbReference>
<dbReference type="Proteomes" id="UP000075398">
    <property type="component" value="Unassembled WGS sequence"/>
</dbReference>
<feature type="compositionally biased region" description="Pro residues" evidence="1">
    <location>
        <begin position="424"/>
        <end position="478"/>
    </location>
</feature>
<organism evidence="3 4">
    <name type="scientific">Candidatus Methanofastidiosum methylothiophilum</name>
    <dbReference type="NCBI Taxonomy" id="1705564"/>
    <lineage>
        <taxon>Archaea</taxon>
        <taxon>Methanobacteriati</taxon>
        <taxon>Methanobacteriota</taxon>
        <taxon>Stenosarchaea group</taxon>
        <taxon>Candidatus Methanofastidiosia</taxon>
        <taxon>Candidatus Methanofastidiosales</taxon>
        <taxon>Candidatus Methanofastidiosaceae</taxon>
        <taxon>Candidatus Methanofastidiosum</taxon>
    </lineage>
</organism>
<reference evidence="3 4" key="1">
    <citation type="journal article" date="2016" name="ISME J.">
        <title>Chasing the elusive Euryarchaeota class WSA2: genomes reveal a uniquely fastidious methyl-reducing methanogen.</title>
        <authorList>
            <person name="Nobu M.K."/>
            <person name="Narihiro T."/>
            <person name="Kuroda K."/>
            <person name="Mei R."/>
            <person name="Liu W.T."/>
        </authorList>
    </citation>
    <scope>NUCLEOTIDE SEQUENCE [LARGE SCALE GENOMIC DNA]</scope>
    <source>
        <strain evidence="3">U1lsi0528_Bin055</strain>
    </source>
</reference>
<dbReference type="InterPro" id="IPR013783">
    <property type="entry name" value="Ig-like_fold"/>
</dbReference>
<dbReference type="Gene3D" id="2.120.10.10">
    <property type="match status" value="1"/>
</dbReference>
<evidence type="ECO:0000259" key="2">
    <source>
        <dbReference type="Pfam" id="PF07705"/>
    </source>
</evidence>
<evidence type="ECO:0000313" key="3">
    <source>
        <dbReference type="EMBL" id="KYC52586.1"/>
    </source>
</evidence>
<feature type="domain" description="CARDB" evidence="2">
    <location>
        <begin position="571"/>
        <end position="667"/>
    </location>
</feature>
<proteinExistence type="predicted"/>